<proteinExistence type="predicted"/>
<protein>
    <submittedName>
        <fullName evidence="2">Uncharacterized protein</fullName>
    </submittedName>
</protein>
<evidence type="ECO:0000256" key="1">
    <source>
        <dbReference type="SAM" id="MobiDB-lite"/>
    </source>
</evidence>
<keyword evidence="3" id="KW-1185">Reference proteome</keyword>
<evidence type="ECO:0000313" key="3">
    <source>
        <dbReference type="Proteomes" id="UP000237105"/>
    </source>
</evidence>
<dbReference type="AlphaFoldDB" id="A0A2P5DKE1"/>
<feature type="compositionally biased region" description="Polar residues" evidence="1">
    <location>
        <begin position="21"/>
        <end position="36"/>
    </location>
</feature>
<reference evidence="3" key="1">
    <citation type="submission" date="2016-06" db="EMBL/GenBank/DDBJ databases">
        <title>Parallel loss of symbiosis genes in relatives of nitrogen-fixing non-legume Parasponia.</title>
        <authorList>
            <person name="Van Velzen R."/>
            <person name="Holmer R."/>
            <person name="Bu F."/>
            <person name="Rutten L."/>
            <person name="Van Zeijl A."/>
            <person name="Liu W."/>
            <person name="Santuari L."/>
            <person name="Cao Q."/>
            <person name="Sharma T."/>
            <person name="Shen D."/>
            <person name="Roswanjaya Y."/>
            <person name="Wardhani T."/>
            <person name="Kalhor M.S."/>
            <person name="Jansen J."/>
            <person name="Van den Hoogen J."/>
            <person name="Gungor B."/>
            <person name="Hartog M."/>
            <person name="Hontelez J."/>
            <person name="Verver J."/>
            <person name="Yang W.-C."/>
            <person name="Schijlen E."/>
            <person name="Repin R."/>
            <person name="Schilthuizen M."/>
            <person name="Schranz E."/>
            <person name="Heidstra R."/>
            <person name="Miyata K."/>
            <person name="Fedorova E."/>
            <person name="Kohlen W."/>
            <person name="Bisseling T."/>
            <person name="Smit S."/>
            <person name="Geurts R."/>
        </authorList>
    </citation>
    <scope>NUCLEOTIDE SEQUENCE [LARGE SCALE GENOMIC DNA]</scope>
    <source>
        <strain evidence="3">cv. WU1-14</strain>
    </source>
</reference>
<sequence length="399" mass="43072">MAREGYSLASDRVEPMYPETEGSSSSQQRSTINQSAGAFGPSSSTSTPVLLPCMLSPMTGNTSALNSSQLLSKQIPSGAQLLPAEYVVSSPQFTSSCSPKLEPDIAAQFSSLTLEMQEIMNRRSELQLQLKQRLRHQELLMQRRAILGAPTATTGLSGSPRLGGRNGIQGVSNFSIGSSGNVTGPMASKPNILGGHTPLSGNIGQKNNLSSNTFGLNDSNQLLASSLGYLAAVSYMLGPADGQWRGLEGGVPIQRNDLLVPINNPKVPGVPLIQRNDLLVPITSPKVPEIPCTLGRQHQVQMQMYQHEVQRPQPCVLQQQDIRLLIDNLQSVNFATQQVGSSPTHLSPQQFSQQPQINQHYKNPGSVLEEMNTRNTMESQGKVERGWKMHGAANGSKKI</sequence>
<feature type="region of interest" description="Disordered" evidence="1">
    <location>
        <begin position="1"/>
        <end position="44"/>
    </location>
</feature>
<accession>A0A2P5DKE1</accession>
<comment type="caution">
    <text evidence="2">The sequence shown here is derived from an EMBL/GenBank/DDBJ whole genome shotgun (WGS) entry which is preliminary data.</text>
</comment>
<gene>
    <name evidence="2" type="ORF">PanWU01x14_056360</name>
</gene>
<name>A0A2P5DKE1_PARAD</name>
<organism evidence="2 3">
    <name type="scientific">Parasponia andersonii</name>
    <name type="common">Sponia andersonii</name>
    <dbReference type="NCBI Taxonomy" id="3476"/>
    <lineage>
        <taxon>Eukaryota</taxon>
        <taxon>Viridiplantae</taxon>
        <taxon>Streptophyta</taxon>
        <taxon>Embryophyta</taxon>
        <taxon>Tracheophyta</taxon>
        <taxon>Spermatophyta</taxon>
        <taxon>Magnoliopsida</taxon>
        <taxon>eudicotyledons</taxon>
        <taxon>Gunneridae</taxon>
        <taxon>Pentapetalae</taxon>
        <taxon>rosids</taxon>
        <taxon>fabids</taxon>
        <taxon>Rosales</taxon>
        <taxon>Cannabaceae</taxon>
        <taxon>Parasponia</taxon>
    </lineage>
</organism>
<dbReference type="OrthoDB" id="10311047at2759"/>
<dbReference type="STRING" id="3476.A0A2P5DKE1"/>
<dbReference type="EMBL" id="JXTB01000032">
    <property type="protein sequence ID" value="PON73748.1"/>
    <property type="molecule type" value="Genomic_DNA"/>
</dbReference>
<evidence type="ECO:0000313" key="2">
    <source>
        <dbReference type="EMBL" id="PON73748.1"/>
    </source>
</evidence>
<dbReference type="Proteomes" id="UP000237105">
    <property type="component" value="Unassembled WGS sequence"/>
</dbReference>